<gene>
    <name evidence="1" type="ORF">NIOZUU157_00207</name>
</gene>
<accession>A0A7S9XGR3</accession>
<organism evidence="1">
    <name type="scientific">Virus NIOZ-UU157</name>
    <dbReference type="NCBI Taxonomy" id="2763269"/>
    <lineage>
        <taxon>Viruses</taxon>
    </lineage>
</organism>
<dbReference type="EMBL" id="MW030555">
    <property type="protein sequence ID" value="QPI16317.1"/>
    <property type="molecule type" value="Genomic_DNA"/>
</dbReference>
<reference evidence="1" key="1">
    <citation type="submission" date="2020-08" db="EMBL/GenBank/DDBJ databases">
        <title>Bridging the membrane lipid divide: bacteria of the FCB group superphylum have the potential to synthesize archaeal ether lipids.</title>
        <authorList>
            <person name="Villanueva L."/>
            <person name="von Meijenfeldt F.A.B."/>
            <person name="Westbye A.B."/>
            <person name="Yadav S."/>
            <person name="Hopmans E.C."/>
            <person name="Dutilh B.E."/>
            <person name="Sinninghe Damste J.S."/>
        </authorList>
    </citation>
    <scope>NUCLEOTIDE SEQUENCE</scope>
    <source>
        <strain evidence="1">NIOZ-UU157</strain>
    </source>
</reference>
<proteinExistence type="predicted"/>
<evidence type="ECO:0000313" key="1">
    <source>
        <dbReference type="EMBL" id="QPI16317.1"/>
    </source>
</evidence>
<sequence>MATYLKGVKDYVPQLEAFKPDYKFLSDVLSVRQDRYDSNYKTINDLYSKVVYADMSREDNNTERDMYANQLSNGIKQVSGMDLSLAQNVDVAKGLFKPFFENKALVKDMTFTKMYKQEMQNANRMMKSADEKQRDRYWGDGVEDLQWQMDKFKSEDADAALGQGMPSYTENPNLYERSFEALKDSGLSIKQTTLEGDWIITTQNGTALTRQVTGYEREVVGKGQDGKPIYGDKFKKDESGNHIPIYKNPAAEYLRETVMRDPIVVNGYRVQARNKARNFANDPENIQKYGSVDAANQWWANDQLKTQTNKDMESLAEQNTAITSQENAVSNWETFKKQNNIIPGTAEDEVYLKKMLALKLSKQTRELTTERIKEAKAPASDVNQLMNKAYSQYMASVMGPLMSKAAIAYSQVDAEQTFEANPFKKMEHQHTYDMNKMAIQNSYDMNKLHAKAKYDMALVDYKNQFESSEGGGAGIGGIGGMRSTETNANITGSKLDMNTFTYNNERLMAFGDKIHDNKAMWVSDMITDLPGSFQDVDWLSQSGSEMTYNIVNPETKEVTKKTASISVAFADLKKPENVAEFTRIYNNARQKFEAVTTTESGARVYTDIPSLGIDGNTAIKLQTGYNQTYSSEVQYNATVKEMHEQYAQVYKWALQSEQTNVASDVPLPLVTEKQIQMAKDGLWSPDGNSVSIMDSDGESSEMKISTFIYSQFDNTKRRMLGKDEYIEMYVNVMRLPEFQREQLLNNGASGSRDSFPFLSTDNYMVDTETSAENFWSWTPNYSGSGSIKDGTRTNSGNTWKFNEEKAREWAAEAYDGSDSKDDNGNWEQGDDGILGAMDAIMKDPDSGGENGLPGFNVNSYMLGQDYEGVGQTGYRTYSTTYDHFNKSTLALNQLNSIWESTSNAPSNTVIYGIGDDRSGENFESITTEESAKAEKIYNLMINDLNTQYGKNNDRAKRPVITTSYVEKMGGPDSEKDYAGLTLTPGPDYGGKYKAVFGDTDEGKIQFQTFMEQGITIAIPQDMDNNPYKSVNQVMSATDMIIQQDNEFKSEIVNGGSYSIYKGNGGQYIRQMTTYGFNANTGNIEPDPVYAEPLTIDKASLDQLVVTTDSYLAQMLQKNIAAQTNWKKTQTK</sequence>
<protein>
    <submittedName>
        <fullName evidence="1">Uncharacterized protein</fullName>
    </submittedName>
</protein>
<name>A0A7S9XGR3_9VIRU</name>